<sequence>MSDQPDQAAAMRQAVEEQDLDRIKEAYEQLAETDLNTLLEQIAAAIDQERYEDAETIFQEIMKKYQTERNNEKELSAQINAARTSQNSSFDTVQELTSYLREANRTRVQRTELLSVVSTFLDNQLENTTASESSTLAVQADSSSEVIDVISRTQDKEDEFADVTESATQLASTVSLPPTLKLSQVSVESSQIKTAESVPLTVTVTNVGDDFATDITVSVEPPESVKIDTSRIILPDLSANDSISKSFTITPESAGSHAITISVDSAESFASLTETITATSEITIPEEYQPYVNNDGVVTESGLNDAIRSYLQDDLQSRYLNGIIRSYLTEEPVTSSEV</sequence>
<dbReference type="Pfam" id="PF07705">
    <property type="entry name" value="CARDB"/>
    <property type="match status" value="1"/>
</dbReference>
<dbReference type="InterPro" id="IPR013783">
    <property type="entry name" value="Ig-like_fold"/>
</dbReference>
<feature type="domain" description="CARDB" evidence="1">
    <location>
        <begin position="184"/>
        <end position="275"/>
    </location>
</feature>
<evidence type="ECO:0000259" key="1">
    <source>
        <dbReference type="Pfam" id="PF07705"/>
    </source>
</evidence>
<protein>
    <submittedName>
        <fullName evidence="2">CARDB protein</fullName>
    </submittedName>
</protein>
<dbReference type="InterPro" id="IPR011635">
    <property type="entry name" value="CARDB"/>
</dbReference>
<dbReference type="Gene3D" id="2.60.40.10">
    <property type="entry name" value="Immunoglobulins"/>
    <property type="match status" value="1"/>
</dbReference>
<evidence type="ECO:0000313" key="3">
    <source>
        <dbReference type="Proteomes" id="UP000183769"/>
    </source>
</evidence>
<dbReference type="EMBL" id="FOXI01000020">
    <property type="protein sequence ID" value="SFQ10720.1"/>
    <property type="molecule type" value="Genomic_DNA"/>
</dbReference>
<keyword evidence="3" id="KW-1185">Reference proteome</keyword>
<gene>
    <name evidence="2" type="ORF">SAMN05216277_1207</name>
</gene>
<dbReference type="RefSeq" id="WP_079990218.1">
    <property type="nucleotide sequence ID" value="NZ_FOXI01000020.1"/>
</dbReference>
<dbReference type="Proteomes" id="UP000183769">
    <property type="component" value="Unassembled WGS sequence"/>
</dbReference>
<organism evidence="2 3">
    <name type="scientific">Halolamina pelagica</name>
    <dbReference type="NCBI Taxonomy" id="699431"/>
    <lineage>
        <taxon>Archaea</taxon>
        <taxon>Methanobacteriati</taxon>
        <taxon>Methanobacteriota</taxon>
        <taxon>Stenosarchaea group</taxon>
        <taxon>Halobacteria</taxon>
        <taxon>Halobacteriales</taxon>
        <taxon>Haloferacaceae</taxon>
    </lineage>
</organism>
<name>A0A1I5VTD0_9EURY</name>
<reference evidence="3" key="1">
    <citation type="submission" date="2016-10" db="EMBL/GenBank/DDBJ databases">
        <authorList>
            <person name="Varghese N."/>
            <person name="Submissions S."/>
        </authorList>
    </citation>
    <scope>NUCLEOTIDE SEQUENCE [LARGE SCALE GENOMIC DNA]</scope>
    <source>
        <strain evidence="3">CGMCC 1.10329</strain>
    </source>
</reference>
<proteinExistence type="predicted"/>
<accession>A0A1I5VTD0</accession>
<dbReference type="AlphaFoldDB" id="A0A1I5VTD0"/>
<evidence type="ECO:0000313" key="2">
    <source>
        <dbReference type="EMBL" id="SFQ10720.1"/>
    </source>
</evidence>